<dbReference type="PANTHER" id="PTHR43280">
    <property type="entry name" value="ARAC-FAMILY TRANSCRIPTIONAL REGULATOR"/>
    <property type="match status" value="1"/>
</dbReference>
<dbReference type="Pfam" id="PF12833">
    <property type="entry name" value="HTH_18"/>
    <property type="match status" value="1"/>
</dbReference>
<dbReference type="SUPFAM" id="SSF46689">
    <property type="entry name" value="Homeodomain-like"/>
    <property type="match status" value="2"/>
</dbReference>
<name>A0ABU2M9X8_9ACTN</name>
<protein>
    <submittedName>
        <fullName evidence="5">AraC family transcriptional regulator</fullName>
    </submittedName>
</protein>
<accession>A0ABU2M9X8</accession>
<dbReference type="InterPro" id="IPR009057">
    <property type="entry name" value="Homeodomain-like_sf"/>
</dbReference>
<organism evidence="5 6">
    <name type="scientific">Nocardiopsis lambiniae</name>
    <dbReference type="NCBI Taxonomy" id="3075539"/>
    <lineage>
        <taxon>Bacteria</taxon>
        <taxon>Bacillati</taxon>
        <taxon>Actinomycetota</taxon>
        <taxon>Actinomycetes</taxon>
        <taxon>Streptosporangiales</taxon>
        <taxon>Nocardiopsidaceae</taxon>
        <taxon>Nocardiopsis</taxon>
    </lineage>
</organism>
<proteinExistence type="predicted"/>
<keyword evidence="6" id="KW-1185">Reference proteome</keyword>
<reference evidence="6" key="1">
    <citation type="submission" date="2023-07" db="EMBL/GenBank/DDBJ databases">
        <title>30 novel species of actinomycetes from the DSMZ collection.</title>
        <authorList>
            <person name="Nouioui I."/>
        </authorList>
    </citation>
    <scope>NUCLEOTIDE SEQUENCE [LARGE SCALE GENOMIC DNA]</scope>
    <source>
        <strain evidence="6">DSM 44743</strain>
    </source>
</reference>
<dbReference type="PRINTS" id="PR00032">
    <property type="entry name" value="HTHARAC"/>
</dbReference>
<gene>
    <name evidence="5" type="ORF">RM479_13735</name>
</gene>
<dbReference type="Gene3D" id="1.10.10.60">
    <property type="entry name" value="Homeodomain-like"/>
    <property type="match status" value="2"/>
</dbReference>
<evidence type="ECO:0000256" key="1">
    <source>
        <dbReference type="ARBA" id="ARBA00023015"/>
    </source>
</evidence>
<evidence type="ECO:0000256" key="3">
    <source>
        <dbReference type="ARBA" id="ARBA00023163"/>
    </source>
</evidence>
<dbReference type="InterPro" id="IPR020449">
    <property type="entry name" value="Tscrpt_reg_AraC-type_HTH"/>
</dbReference>
<keyword evidence="2" id="KW-0238">DNA-binding</keyword>
<evidence type="ECO:0000259" key="4">
    <source>
        <dbReference type="PROSITE" id="PS01124"/>
    </source>
</evidence>
<evidence type="ECO:0000313" key="5">
    <source>
        <dbReference type="EMBL" id="MDT0329476.1"/>
    </source>
</evidence>
<evidence type="ECO:0000256" key="2">
    <source>
        <dbReference type="ARBA" id="ARBA00023125"/>
    </source>
</evidence>
<dbReference type="EMBL" id="JAVREP010000008">
    <property type="protein sequence ID" value="MDT0329476.1"/>
    <property type="molecule type" value="Genomic_DNA"/>
</dbReference>
<evidence type="ECO:0000313" key="6">
    <source>
        <dbReference type="Proteomes" id="UP001183390"/>
    </source>
</evidence>
<dbReference type="RefSeq" id="WP_311512125.1">
    <property type="nucleotide sequence ID" value="NZ_JAVREP010000008.1"/>
</dbReference>
<keyword evidence="3" id="KW-0804">Transcription</keyword>
<dbReference type="PROSITE" id="PS01124">
    <property type="entry name" value="HTH_ARAC_FAMILY_2"/>
    <property type="match status" value="1"/>
</dbReference>
<dbReference type="PANTHER" id="PTHR43280:SF2">
    <property type="entry name" value="HTH-TYPE TRANSCRIPTIONAL REGULATOR EXSA"/>
    <property type="match status" value="1"/>
</dbReference>
<dbReference type="Proteomes" id="UP001183390">
    <property type="component" value="Unassembled WGS sequence"/>
</dbReference>
<dbReference type="SMART" id="SM00342">
    <property type="entry name" value="HTH_ARAC"/>
    <property type="match status" value="1"/>
</dbReference>
<feature type="domain" description="HTH araC/xylS-type" evidence="4">
    <location>
        <begin position="7"/>
        <end position="105"/>
    </location>
</feature>
<comment type="caution">
    <text evidence="5">The sequence shown here is derived from an EMBL/GenBank/DDBJ whole genome shotgun (WGS) entry which is preliminary data.</text>
</comment>
<keyword evidence="1" id="KW-0805">Transcription regulation</keyword>
<sequence length="270" mass="29617">MVRESVCQAVSFIHRRYAEPITLADIAAEVFVSPFHFSRLFTQEVGISPGRYLGAVRMFEAKRRLVASSMNICDIVHSVGYNSVGTFTSRFTRLVGMSPREYRKPEVGRSMVAVSKDFNRMPSPVELAGSPGPASLDGERHTGSVRGMIELPRAIPDGRLLVGVYDTIVPQNRPVAYRFLPATERVTFTLGNVPGGEWSLMALAMRTGAPANADVLVGTLPHRLTVRRGMDTWTRMSMRRLASTDVPMAITLADTSSDHVHVTAPLACGR</sequence>
<dbReference type="InterPro" id="IPR018060">
    <property type="entry name" value="HTH_AraC"/>
</dbReference>